<accession>A0A2N1M357</accession>
<evidence type="ECO:0000313" key="1">
    <source>
        <dbReference type="EMBL" id="PKK56077.1"/>
    </source>
</evidence>
<dbReference type="InterPro" id="IPR036910">
    <property type="entry name" value="HMG_box_dom_sf"/>
</dbReference>
<reference evidence="1 2" key="1">
    <citation type="submission" date="2016-04" db="EMBL/GenBank/DDBJ databases">
        <title>Genome analyses suggest a sexual origin of heterokaryosis in a supposedly ancient asexual fungus.</title>
        <authorList>
            <person name="Ropars J."/>
            <person name="Sedzielewska K."/>
            <person name="Noel J."/>
            <person name="Charron P."/>
            <person name="Farinelli L."/>
            <person name="Marton T."/>
            <person name="Kruger M."/>
            <person name="Pelin A."/>
            <person name="Brachmann A."/>
            <person name="Corradi N."/>
        </authorList>
    </citation>
    <scope>NUCLEOTIDE SEQUENCE [LARGE SCALE GENOMIC DNA]</scope>
    <source>
        <strain evidence="1 2">C2</strain>
    </source>
</reference>
<organism evidence="1 2">
    <name type="scientific">Rhizophagus irregularis</name>
    <dbReference type="NCBI Taxonomy" id="588596"/>
    <lineage>
        <taxon>Eukaryota</taxon>
        <taxon>Fungi</taxon>
        <taxon>Fungi incertae sedis</taxon>
        <taxon>Mucoromycota</taxon>
        <taxon>Glomeromycotina</taxon>
        <taxon>Glomeromycetes</taxon>
        <taxon>Glomerales</taxon>
        <taxon>Glomeraceae</taxon>
        <taxon>Rhizophagus</taxon>
    </lineage>
</organism>
<dbReference type="Gene3D" id="1.10.30.10">
    <property type="entry name" value="High mobility group box domain"/>
    <property type="match status" value="1"/>
</dbReference>
<dbReference type="EMBL" id="LLXL01006252">
    <property type="protein sequence ID" value="PKK56077.1"/>
    <property type="molecule type" value="Genomic_DNA"/>
</dbReference>
<dbReference type="Proteomes" id="UP000233469">
    <property type="component" value="Unassembled WGS sequence"/>
</dbReference>
<proteinExistence type="predicted"/>
<sequence length="143" mass="17149">MGKTLKQKSIRSRKLSKSGCKIPNAFIIFSNEFYDKYYRINKTKRTIAIKRAKLVWDSMSAQDKIPYYCQYEHLRSRVNCNPRNEIIFVLNENGDDQYNKHVLNENINDQYNKLVLNENIDDQCNKLFDEFINQEMLQDWILP</sequence>
<evidence type="ECO:0000313" key="2">
    <source>
        <dbReference type="Proteomes" id="UP000233469"/>
    </source>
</evidence>
<protein>
    <recommendedName>
        <fullName evidence="3">HMG box domain-containing protein</fullName>
    </recommendedName>
</protein>
<dbReference type="AlphaFoldDB" id="A0A2N1M357"/>
<comment type="caution">
    <text evidence="1">The sequence shown here is derived from an EMBL/GenBank/DDBJ whole genome shotgun (WGS) entry which is preliminary data.</text>
</comment>
<dbReference type="SUPFAM" id="SSF47095">
    <property type="entry name" value="HMG-box"/>
    <property type="match status" value="1"/>
</dbReference>
<reference evidence="1 2" key="2">
    <citation type="submission" date="2017-10" db="EMBL/GenBank/DDBJ databases">
        <title>Extensive intraspecific genome diversity in a model arbuscular mycorrhizal fungus.</title>
        <authorList>
            <person name="Chen E.C.H."/>
            <person name="Morin E."/>
            <person name="Baudet D."/>
            <person name="Noel J."/>
            <person name="Ndikumana S."/>
            <person name="Charron P."/>
            <person name="St-Onge C."/>
            <person name="Giorgi J."/>
            <person name="Grigoriev I.V."/>
            <person name="Roux C."/>
            <person name="Martin F.M."/>
            <person name="Corradi N."/>
        </authorList>
    </citation>
    <scope>NUCLEOTIDE SEQUENCE [LARGE SCALE GENOMIC DNA]</scope>
    <source>
        <strain evidence="1 2">C2</strain>
    </source>
</reference>
<dbReference type="VEuPathDB" id="FungiDB:RhiirA1_461631"/>
<name>A0A2N1M357_9GLOM</name>
<gene>
    <name evidence="1" type="ORF">RhiirC2_800808</name>
</gene>
<evidence type="ECO:0008006" key="3">
    <source>
        <dbReference type="Google" id="ProtNLM"/>
    </source>
</evidence>